<protein>
    <submittedName>
        <fullName evidence="3">Protein YAR028W</fullName>
    </submittedName>
</protein>
<keyword evidence="2" id="KW-0472">Membrane</keyword>
<sequence length="198" mass="22396">MTTPDSPDRPLMKEGSENYPQLSRSKLGKDLGRGRFSHPTAEHPWAYASSIASIVIMIVSIGAIVHDVRSERQSILPLFYLLLCVVCFLVGGVCMAIMFDPIPTSRISEAQDALFFLKLIATGHSMDEVGRIMNSYFYQRGIWWTDSYFYDGKQCYDFFVRYSKSCSDPVIEPFIEQAKSKLTESVALQWEAIQVPGE</sequence>
<dbReference type="InterPro" id="IPR001142">
    <property type="entry name" value="DUP/COS"/>
</dbReference>
<dbReference type="Pfam" id="PF00674">
    <property type="entry name" value="DUP"/>
    <property type="match status" value="1"/>
</dbReference>
<evidence type="ECO:0000256" key="2">
    <source>
        <dbReference type="SAM" id="Phobius"/>
    </source>
</evidence>
<feature type="region of interest" description="Disordered" evidence="1">
    <location>
        <begin position="1"/>
        <end position="24"/>
    </location>
</feature>
<feature type="compositionally biased region" description="Basic and acidic residues" evidence="1">
    <location>
        <begin position="1"/>
        <end position="16"/>
    </location>
</feature>
<proteinExistence type="predicted"/>
<gene>
    <name evidence="3" type="ORF">FIM1_925</name>
</gene>
<organism evidence="3 4">
    <name type="scientific">Kluyveromyces marxianus</name>
    <name type="common">Yeast</name>
    <name type="synonym">Candida kefyr</name>
    <dbReference type="NCBI Taxonomy" id="4911"/>
    <lineage>
        <taxon>Eukaryota</taxon>
        <taxon>Fungi</taxon>
        <taxon>Dikarya</taxon>
        <taxon>Ascomycota</taxon>
        <taxon>Saccharomycotina</taxon>
        <taxon>Saccharomycetes</taxon>
        <taxon>Saccharomycetales</taxon>
        <taxon>Saccharomycetaceae</taxon>
        <taxon>Kluyveromyces</taxon>
    </lineage>
</organism>
<evidence type="ECO:0000256" key="1">
    <source>
        <dbReference type="SAM" id="MobiDB-lite"/>
    </source>
</evidence>
<keyword evidence="2" id="KW-0812">Transmembrane</keyword>
<evidence type="ECO:0000313" key="4">
    <source>
        <dbReference type="Proteomes" id="UP000422736"/>
    </source>
</evidence>
<dbReference type="Proteomes" id="UP000422736">
    <property type="component" value="Chromosome 2"/>
</dbReference>
<feature type="transmembrane region" description="Helical" evidence="2">
    <location>
        <begin position="78"/>
        <end position="99"/>
    </location>
</feature>
<evidence type="ECO:0000313" key="3">
    <source>
        <dbReference type="EMBL" id="QGN14268.1"/>
    </source>
</evidence>
<accession>A0ABX6EPR8</accession>
<keyword evidence="4" id="KW-1185">Reference proteome</keyword>
<reference evidence="3 4" key="1">
    <citation type="submission" date="2016-03" db="EMBL/GenBank/DDBJ databases">
        <title>How can Kluyveromyces marxianus grow so fast - potential evolutionary course in Saccharomyces Complex revealed by comparative genomics.</title>
        <authorList>
            <person name="Mo W."/>
            <person name="Lu W."/>
            <person name="Yang X."/>
            <person name="Qi J."/>
            <person name="Lv H."/>
        </authorList>
    </citation>
    <scope>NUCLEOTIDE SEQUENCE [LARGE SCALE GENOMIC DNA]</scope>
    <source>
        <strain evidence="3 4">FIM1</strain>
    </source>
</reference>
<feature type="transmembrane region" description="Helical" evidence="2">
    <location>
        <begin position="45"/>
        <end position="66"/>
    </location>
</feature>
<name>A0ABX6EPR8_KLUMA</name>
<keyword evidence="2" id="KW-1133">Transmembrane helix</keyword>
<dbReference type="EMBL" id="CP015055">
    <property type="protein sequence ID" value="QGN14268.1"/>
    <property type="molecule type" value="Genomic_DNA"/>
</dbReference>